<evidence type="ECO:0000313" key="3">
    <source>
        <dbReference type="EMBL" id="KAG0250150.1"/>
    </source>
</evidence>
<dbReference type="AlphaFoldDB" id="A0A9P6TXA2"/>
<keyword evidence="4" id="KW-1185">Reference proteome</keyword>
<feature type="compositionally biased region" description="Acidic residues" evidence="1">
    <location>
        <begin position="182"/>
        <end position="203"/>
    </location>
</feature>
<evidence type="ECO:0000313" key="4">
    <source>
        <dbReference type="Proteomes" id="UP000726737"/>
    </source>
</evidence>
<feature type="chain" id="PRO_5040401085" evidence="2">
    <location>
        <begin position="21"/>
        <end position="209"/>
    </location>
</feature>
<feature type="region of interest" description="Disordered" evidence="1">
    <location>
        <begin position="122"/>
        <end position="151"/>
    </location>
</feature>
<organism evidence="3 4">
    <name type="scientific">Mortierella polycephala</name>
    <dbReference type="NCBI Taxonomy" id="41804"/>
    <lineage>
        <taxon>Eukaryota</taxon>
        <taxon>Fungi</taxon>
        <taxon>Fungi incertae sedis</taxon>
        <taxon>Mucoromycota</taxon>
        <taxon>Mortierellomycotina</taxon>
        <taxon>Mortierellomycetes</taxon>
        <taxon>Mortierellales</taxon>
        <taxon>Mortierellaceae</taxon>
        <taxon>Mortierella</taxon>
    </lineage>
</organism>
<name>A0A9P6TXA2_9FUNG</name>
<accession>A0A9P6TXA2</accession>
<gene>
    <name evidence="3" type="ORF">BG011_008629</name>
</gene>
<dbReference type="EMBL" id="JAAAJA010000720">
    <property type="protein sequence ID" value="KAG0250150.1"/>
    <property type="molecule type" value="Genomic_DNA"/>
</dbReference>
<evidence type="ECO:0000256" key="1">
    <source>
        <dbReference type="SAM" id="MobiDB-lite"/>
    </source>
</evidence>
<keyword evidence="2" id="KW-0732">Signal</keyword>
<proteinExistence type="predicted"/>
<feature type="region of interest" description="Disordered" evidence="1">
    <location>
        <begin position="171"/>
        <end position="209"/>
    </location>
</feature>
<feature type="compositionally biased region" description="Acidic residues" evidence="1">
    <location>
        <begin position="126"/>
        <end position="151"/>
    </location>
</feature>
<dbReference type="Proteomes" id="UP000726737">
    <property type="component" value="Unassembled WGS sequence"/>
</dbReference>
<dbReference type="OrthoDB" id="2443111at2759"/>
<reference evidence="3" key="1">
    <citation type="journal article" date="2020" name="Fungal Divers.">
        <title>Resolving the Mortierellaceae phylogeny through synthesis of multi-gene phylogenetics and phylogenomics.</title>
        <authorList>
            <person name="Vandepol N."/>
            <person name="Liber J."/>
            <person name="Desiro A."/>
            <person name="Na H."/>
            <person name="Kennedy M."/>
            <person name="Barry K."/>
            <person name="Grigoriev I.V."/>
            <person name="Miller A.N."/>
            <person name="O'Donnell K."/>
            <person name="Stajich J.E."/>
            <person name="Bonito G."/>
        </authorList>
    </citation>
    <scope>NUCLEOTIDE SEQUENCE</scope>
    <source>
        <strain evidence="3">KOD948</strain>
    </source>
</reference>
<comment type="caution">
    <text evidence="3">The sequence shown here is derived from an EMBL/GenBank/DDBJ whole genome shotgun (WGS) entry which is preliminary data.</text>
</comment>
<evidence type="ECO:0000256" key="2">
    <source>
        <dbReference type="SAM" id="SignalP"/>
    </source>
</evidence>
<protein>
    <submittedName>
        <fullName evidence="3">Uncharacterized protein</fullName>
    </submittedName>
</protein>
<feature type="signal peptide" evidence="2">
    <location>
        <begin position="1"/>
        <end position="20"/>
    </location>
</feature>
<sequence length="209" mass="23148">MKQPSLVLFTLLGAILLSSSLNPSSNSVDAAPIIITPQPSTGRIQIKPPSAESAPFIPQHQPQQQKRAVSIDELLSNIPERRLPQQPVVAAAWINSHGGHVVMDEEDDDLGNELLDLEIDGYSRPDEEDTIEGQILEEEEDDDDDDDDEDVEDVMIQRYSETLQAMTDGTILSGQDWLSENGLEDTDLVPEDFDDEEEEDEDDPVKVAV</sequence>